<dbReference type="GO" id="GO:0005886">
    <property type="term" value="C:plasma membrane"/>
    <property type="evidence" value="ECO:0007669"/>
    <property type="project" value="UniProtKB-SubCell"/>
</dbReference>
<dbReference type="Proteomes" id="UP000177894">
    <property type="component" value="Chromosome"/>
</dbReference>
<evidence type="ECO:0000259" key="7">
    <source>
        <dbReference type="Pfam" id="PF09335"/>
    </source>
</evidence>
<reference evidence="9 11" key="2">
    <citation type="submission" date="2017-03" db="EMBL/GenBank/DDBJ databases">
        <title>Complete sequence of Clostridium formicaceticum DSM 92.</title>
        <authorList>
            <person name="Poehlein A."/>
            <person name="Karl M."/>
            <person name="Bengelsdorf F.R."/>
            <person name="Duerre P."/>
            <person name="Daniel R."/>
        </authorList>
    </citation>
    <scope>NUCLEOTIDE SEQUENCE [LARGE SCALE GENOMIC DNA]</scope>
    <source>
        <strain evidence="9 11">DSM 92</strain>
    </source>
</reference>
<feature type="transmembrane region" description="Helical" evidence="6">
    <location>
        <begin position="130"/>
        <end position="150"/>
    </location>
</feature>
<dbReference type="InterPro" id="IPR032816">
    <property type="entry name" value="VTT_dom"/>
</dbReference>
<sequence>METRKNKRMIHGLIIIIVLIAIYFLNRIFLFKDYTPQQIKEYVYSFEVLAPIIYIILFTFVPLTLFPDSILAIAGGMCFGLLKGSIYTMIGALCGGTLSFCISRFLGKCFMKKLANKDLGDLSKSIEVKGFWIVLLLRLIPLFPYDVISYSAGLSNVKYKDFLWATFFGIIPGVLVFTNIGDKATNIASEEFYFSIGLLVFLLIASVILKKKFPLKKIEKTI</sequence>
<evidence type="ECO:0000313" key="8">
    <source>
        <dbReference type="EMBL" id="AOY77831.1"/>
    </source>
</evidence>
<comment type="similarity">
    <text evidence="6">Belongs to the TVP38/TMEM64 family.</text>
</comment>
<feature type="domain" description="VTT" evidence="7">
    <location>
        <begin position="66"/>
        <end position="182"/>
    </location>
</feature>
<dbReference type="EMBL" id="CP017603">
    <property type="protein sequence ID" value="AOY77831.1"/>
    <property type="molecule type" value="Genomic_DNA"/>
</dbReference>
<keyword evidence="4 6" id="KW-1133">Transmembrane helix</keyword>
<dbReference type="KEGG" id="cfm:BJL90_19380"/>
<keyword evidence="2 6" id="KW-1003">Cell membrane</keyword>
<dbReference type="Pfam" id="PF09335">
    <property type="entry name" value="VTT_dom"/>
    <property type="match status" value="1"/>
</dbReference>
<comment type="subcellular location">
    <subcellularLocation>
        <location evidence="1 6">Cell membrane</location>
        <topology evidence="1 6">Multi-pass membrane protein</topology>
    </subcellularLocation>
</comment>
<evidence type="ECO:0000313" key="10">
    <source>
        <dbReference type="Proteomes" id="UP000177894"/>
    </source>
</evidence>
<gene>
    <name evidence="9" type="primary">ydjZ_2</name>
    <name evidence="8" type="ORF">BJL90_19380</name>
    <name evidence="9" type="ORF">CLFO_28460</name>
</gene>
<dbReference type="PANTHER" id="PTHR12677:SF59">
    <property type="entry name" value="GOLGI APPARATUS MEMBRANE PROTEIN TVP38-RELATED"/>
    <property type="match status" value="1"/>
</dbReference>
<dbReference type="EMBL" id="CP020559">
    <property type="protein sequence ID" value="ARE88443.1"/>
    <property type="molecule type" value="Genomic_DNA"/>
</dbReference>
<dbReference type="AlphaFoldDB" id="A0AAC9RNH6"/>
<protein>
    <recommendedName>
        <fullName evidence="6">TVP38/TMEM64 family membrane protein</fullName>
    </recommendedName>
</protein>
<evidence type="ECO:0000256" key="6">
    <source>
        <dbReference type="RuleBase" id="RU366058"/>
    </source>
</evidence>
<keyword evidence="5 6" id="KW-0472">Membrane</keyword>
<dbReference type="PANTHER" id="PTHR12677">
    <property type="entry name" value="GOLGI APPARATUS MEMBRANE PROTEIN TVP38-RELATED"/>
    <property type="match status" value="1"/>
</dbReference>
<reference evidence="8 10" key="1">
    <citation type="submission" date="2016-10" db="EMBL/GenBank/DDBJ databases">
        <title>Complete Genome Sequence of Acetogen Clostridium formicoaceticum ATCC 27076.</title>
        <authorList>
            <person name="Bao T."/>
            <person name="Cheng C."/>
            <person name="Zhao J."/>
            <person name="Yang S.-T."/>
            <person name="Wang J."/>
            <person name="Wang M."/>
        </authorList>
    </citation>
    <scope>NUCLEOTIDE SEQUENCE [LARGE SCALE GENOMIC DNA]</scope>
    <source>
        <strain evidence="8 10">ATCC 27076</strain>
    </source>
</reference>
<feature type="transmembrane region" description="Helical" evidence="6">
    <location>
        <begin position="192"/>
        <end position="209"/>
    </location>
</feature>
<proteinExistence type="inferred from homology"/>
<evidence type="ECO:0000256" key="3">
    <source>
        <dbReference type="ARBA" id="ARBA00022692"/>
    </source>
</evidence>
<feature type="transmembrane region" description="Helical" evidence="6">
    <location>
        <begin position="86"/>
        <end position="106"/>
    </location>
</feature>
<evidence type="ECO:0000256" key="1">
    <source>
        <dbReference type="ARBA" id="ARBA00004651"/>
    </source>
</evidence>
<organism evidence="9 11">
    <name type="scientific">Clostridium formicaceticum</name>
    <dbReference type="NCBI Taxonomy" id="1497"/>
    <lineage>
        <taxon>Bacteria</taxon>
        <taxon>Bacillati</taxon>
        <taxon>Bacillota</taxon>
        <taxon>Clostridia</taxon>
        <taxon>Eubacteriales</taxon>
        <taxon>Clostridiaceae</taxon>
        <taxon>Clostridium</taxon>
    </lineage>
</organism>
<keyword evidence="3 6" id="KW-0812">Transmembrane</keyword>
<keyword evidence="10" id="KW-1185">Reference proteome</keyword>
<evidence type="ECO:0000313" key="9">
    <source>
        <dbReference type="EMBL" id="ARE88443.1"/>
    </source>
</evidence>
<feature type="transmembrane region" description="Helical" evidence="6">
    <location>
        <begin position="12"/>
        <end position="31"/>
    </location>
</feature>
<accession>A0AAC9RNH6</accession>
<feature type="transmembrane region" description="Helical" evidence="6">
    <location>
        <begin position="51"/>
        <end position="74"/>
    </location>
</feature>
<dbReference type="Proteomes" id="UP000192478">
    <property type="component" value="Chromosome"/>
</dbReference>
<evidence type="ECO:0000313" key="11">
    <source>
        <dbReference type="Proteomes" id="UP000192478"/>
    </source>
</evidence>
<dbReference type="RefSeq" id="WP_070972065.1">
    <property type="nucleotide sequence ID" value="NZ_CP017603.1"/>
</dbReference>
<feature type="transmembrane region" description="Helical" evidence="6">
    <location>
        <begin position="162"/>
        <end position="180"/>
    </location>
</feature>
<dbReference type="InterPro" id="IPR015414">
    <property type="entry name" value="TMEM64"/>
</dbReference>
<evidence type="ECO:0000256" key="2">
    <source>
        <dbReference type="ARBA" id="ARBA00022475"/>
    </source>
</evidence>
<name>A0AAC9RNH6_9CLOT</name>
<evidence type="ECO:0000256" key="4">
    <source>
        <dbReference type="ARBA" id="ARBA00022989"/>
    </source>
</evidence>
<evidence type="ECO:0000256" key="5">
    <source>
        <dbReference type="ARBA" id="ARBA00023136"/>
    </source>
</evidence>